<evidence type="ECO:0000313" key="8">
    <source>
        <dbReference type="WBParaSite" id="nRc.2.0.1.t40795-RA"/>
    </source>
</evidence>
<feature type="compositionally biased region" description="Polar residues" evidence="5">
    <location>
        <begin position="269"/>
        <end position="278"/>
    </location>
</feature>
<accession>A0A915KRS4</accession>
<dbReference type="PROSITE" id="PS50105">
    <property type="entry name" value="SAM_DOMAIN"/>
    <property type="match status" value="3"/>
</dbReference>
<reference evidence="8" key="1">
    <citation type="submission" date="2022-11" db="UniProtKB">
        <authorList>
            <consortium name="WormBaseParasite"/>
        </authorList>
    </citation>
    <scope>IDENTIFICATION</scope>
</reference>
<dbReference type="GO" id="GO:0048786">
    <property type="term" value="C:presynaptic active zone"/>
    <property type="evidence" value="ECO:0007669"/>
    <property type="project" value="TreeGrafter"/>
</dbReference>
<dbReference type="Pfam" id="PF25526">
    <property type="entry name" value="LIP-1"/>
    <property type="match status" value="1"/>
</dbReference>
<sequence>MNTMCDVMPTISEDSDSHPNDHDDKNYYFLKSSPDFMGEKDRASESFKFEQLMQSEKDKESLKRQLELQLQPVPQYCEKLEQANRSDCPIGRVVEQLMNGLLTNYPQIRGADAPTVFLKYHGNQCIQAFLQEFQSLTRDLTHLREQLHEKDEEIIELKAERNNTRLLLEHLECLVARHERSLRSTVVKRQNQTASGVSSEVEVLKALKSLFEHHKALDEKVRERLRVAMERVLALESELQTSNHDNTSLREQLNRLNFNLEQEKAKFNAVSNQQNGDQSKIKSSSLLKRIPNGSSENETNGSSENETATMTAAAAAQAVELQDALDKAQKDLKDSMQRYNDLSNRISELEENLSLNQKEMIKLQDANKSLSHDLQEANAIRKDQDDVIATLEKRYLATQRESTCFQDLNDNLEQELANKDAAIRLNEEKVRSLQERLELAEQQLAQSLKKAESLPSVEAELQQRLEALSAAERKHLSAEERIRRMEMQVEEKQAELQRALQREKMNEDHNQRLSATVDKLLSESNDRLQLHLKERQQASEEKNRLIQEIEQMRKVLEQIERLKFTSFFYEKNRIIRFHMPMVITLSAEIESSQDCRRFINFGISHMIGKSLVIPSYMYLDRFAIENDGLRGEEKTVIFGMKRSKMLFLVENKHFWSSDPHLMYVDREIFRSLQFSQKITLIPVSTFQVQTLNEQEWERLQQSNILANVQQAFSTTNVAVDQQQLQQTAVGPVAFSTPVSSSTTMAPAPLDLLSPVNAAGDTQSLVAALQDQLDAINREIKLIQEEKQNAEMRAEEIESRVKQRTTATINTSSYGTLTGHVTPRPIHHHYQMQHQQQPPMQQGPYVKYNTLPANASLSHYYQHNSNDQNIAQNYDVMASNYNGATPGDISMRYARPGGVTRSNRADDYLDNVGILECPSGMQQHSPASSAASSQDSLAAVTGGKSLASSKKRSTSASGLNRTLGRLFGKRDKHKQQQQQHVSSSSAALYKTADGGLAANTQQQQQQQLSAYYSDSEISTSGEPPGGLTSSSAVGGGHSSAGAGGAPPDFDRRKRKKHELLEEAMKARTPFALWNGPTIVAWLELWVGMPAWYVAACRANVKSGAIMSALSDQEIQREIGISNPLHRLKLRLAIQEMVSLTSPSAPVTTRTTLAFGDMNHEWIGNEWLPSLGLPQYRSSFMECLVDARMLEHLTKKDLRTHLKMVDSFHRASLQYGILCLKKLNYDRKLLDERRLACESGDKDLLVWSNERVVRWLESVGLALYAGHLRESGVHGAVVSLDETFDANALALTLQIPTSDNASRQILCREFTALLAVAGAVDRGGGGVNHPSALMMMNNLAHAGGAPGVHAAPILAASVNATPYGTRKLHLGRGKALFKGDDFYE</sequence>
<dbReference type="OMA" id="HATKELT"/>
<feature type="coiled-coil region" evidence="4">
    <location>
        <begin position="311"/>
        <end position="562"/>
    </location>
</feature>
<feature type="region of interest" description="Disordered" evidence="5">
    <location>
        <begin position="1"/>
        <end position="25"/>
    </location>
</feature>
<dbReference type="InterPro" id="IPR001660">
    <property type="entry name" value="SAM"/>
</dbReference>
<evidence type="ECO:0000256" key="4">
    <source>
        <dbReference type="SAM" id="Coils"/>
    </source>
</evidence>
<evidence type="ECO:0000259" key="6">
    <source>
        <dbReference type="PROSITE" id="PS50105"/>
    </source>
</evidence>
<dbReference type="InterPro" id="IPR037620">
    <property type="entry name" value="LIP-1_SAM_1"/>
</dbReference>
<dbReference type="SMART" id="SM00454">
    <property type="entry name" value="SAM"/>
    <property type="match status" value="3"/>
</dbReference>
<keyword evidence="3 4" id="KW-0175">Coiled coil</keyword>
<dbReference type="InterPro" id="IPR057892">
    <property type="entry name" value="LIP-1_CC2"/>
</dbReference>
<dbReference type="GO" id="GO:0050808">
    <property type="term" value="P:synapse organization"/>
    <property type="evidence" value="ECO:0007669"/>
    <property type="project" value="TreeGrafter"/>
</dbReference>
<feature type="domain" description="SAM" evidence="6">
    <location>
        <begin position="1245"/>
        <end position="1314"/>
    </location>
</feature>
<keyword evidence="2" id="KW-0677">Repeat</keyword>
<evidence type="ECO:0000256" key="1">
    <source>
        <dbReference type="ARBA" id="ARBA00007026"/>
    </source>
</evidence>
<feature type="region of interest" description="Disordered" evidence="5">
    <location>
        <begin position="997"/>
        <end position="1049"/>
    </location>
</feature>
<dbReference type="FunFam" id="1.10.150.50:FF:000002">
    <property type="entry name" value="PTPRF interacting protein alpha 1"/>
    <property type="match status" value="1"/>
</dbReference>
<dbReference type="PANTHER" id="PTHR12587:SF20">
    <property type="entry name" value="LIPRIN-ALPHA, ISOFORM E"/>
    <property type="match status" value="1"/>
</dbReference>
<dbReference type="InterPro" id="IPR029515">
    <property type="entry name" value="Liprin"/>
</dbReference>
<dbReference type="InterPro" id="IPR013761">
    <property type="entry name" value="SAM/pointed_sf"/>
</dbReference>
<dbReference type="PANTHER" id="PTHR12587">
    <property type="entry name" value="LAR INTERACTING PROTEIN LIP -RELATED PROTEIN"/>
    <property type="match status" value="1"/>
</dbReference>
<keyword evidence="7" id="KW-1185">Reference proteome</keyword>
<dbReference type="SUPFAM" id="SSF47769">
    <property type="entry name" value="SAM/Pointed domain"/>
    <property type="match status" value="3"/>
</dbReference>
<feature type="domain" description="SAM" evidence="6">
    <location>
        <begin position="1164"/>
        <end position="1221"/>
    </location>
</feature>
<comment type="similarity">
    <text evidence="1">Belongs to the liprin family. Liprin-alpha subfamily.</text>
</comment>
<feature type="domain" description="SAM" evidence="6">
    <location>
        <begin position="1072"/>
        <end position="1138"/>
    </location>
</feature>
<dbReference type="Pfam" id="PF00536">
    <property type="entry name" value="SAM_1"/>
    <property type="match status" value="2"/>
</dbReference>
<feature type="compositionally biased region" description="Basic and acidic residues" evidence="5">
    <location>
        <begin position="15"/>
        <end position="25"/>
    </location>
</feature>
<feature type="compositionally biased region" description="Low complexity" evidence="5">
    <location>
        <begin position="924"/>
        <end position="935"/>
    </location>
</feature>
<feature type="region of interest" description="Disordered" evidence="5">
    <location>
        <begin position="940"/>
        <end position="960"/>
    </location>
</feature>
<evidence type="ECO:0000256" key="5">
    <source>
        <dbReference type="SAM" id="MobiDB-lite"/>
    </source>
</evidence>
<feature type="region of interest" description="Disordered" evidence="5">
    <location>
        <begin position="916"/>
        <end position="935"/>
    </location>
</feature>
<protein>
    <submittedName>
        <fullName evidence="8">SAM domain-containing protein</fullName>
    </submittedName>
</protein>
<organism evidence="7 8">
    <name type="scientific">Romanomermis culicivorax</name>
    <name type="common">Nematode worm</name>
    <dbReference type="NCBI Taxonomy" id="13658"/>
    <lineage>
        <taxon>Eukaryota</taxon>
        <taxon>Metazoa</taxon>
        <taxon>Ecdysozoa</taxon>
        <taxon>Nematoda</taxon>
        <taxon>Enoplea</taxon>
        <taxon>Dorylaimia</taxon>
        <taxon>Mermithida</taxon>
        <taxon>Mermithoidea</taxon>
        <taxon>Mermithidae</taxon>
        <taxon>Romanomermis</taxon>
    </lineage>
</organism>
<proteinExistence type="inferred from homology"/>
<feature type="compositionally biased region" description="Gly residues" evidence="5">
    <location>
        <begin position="1032"/>
        <end position="1043"/>
    </location>
</feature>
<dbReference type="WBParaSite" id="nRc.2.0.1.t40795-RA">
    <property type="protein sequence ID" value="nRc.2.0.1.t40795-RA"/>
    <property type="gene ID" value="nRc.2.0.1.g40795"/>
</dbReference>
<dbReference type="Proteomes" id="UP000887565">
    <property type="component" value="Unplaced"/>
</dbReference>
<feature type="coiled-coil region" evidence="4">
    <location>
        <begin position="765"/>
        <end position="799"/>
    </location>
</feature>
<feature type="region of interest" description="Disordered" evidence="5">
    <location>
        <begin position="268"/>
        <end position="310"/>
    </location>
</feature>
<evidence type="ECO:0000313" key="7">
    <source>
        <dbReference type="Proteomes" id="UP000887565"/>
    </source>
</evidence>
<evidence type="ECO:0000256" key="3">
    <source>
        <dbReference type="ARBA" id="ARBA00023054"/>
    </source>
</evidence>
<dbReference type="CDD" id="cd09562">
    <property type="entry name" value="SAM_liprin-alpha1_2_3_4_repeat1"/>
    <property type="match status" value="1"/>
</dbReference>
<dbReference type="CDD" id="cd09565">
    <property type="entry name" value="SAM_liprin-alpha1_2_3_4_repeat2"/>
    <property type="match status" value="1"/>
</dbReference>
<feature type="coiled-coil region" evidence="4">
    <location>
        <begin position="126"/>
        <end position="160"/>
    </location>
</feature>
<dbReference type="InterPro" id="IPR037621">
    <property type="entry name" value="LIP-1_SAM_2"/>
</dbReference>
<feature type="compositionally biased region" description="Low complexity" evidence="5">
    <location>
        <begin position="281"/>
        <end position="310"/>
    </location>
</feature>
<evidence type="ECO:0000256" key="2">
    <source>
        <dbReference type="ARBA" id="ARBA00022737"/>
    </source>
</evidence>
<feature type="compositionally biased region" description="Polar residues" evidence="5">
    <location>
        <begin position="1007"/>
        <end position="1020"/>
    </location>
</feature>
<dbReference type="GO" id="GO:0005737">
    <property type="term" value="C:cytoplasm"/>
    <property type="evidence" value="ECO:0007669"/>
    <property type="project" value="UniProtKB-ARBA"/>
</dbReference>
<name>A0A915KRS4_ROMCU</name>
<dbReference type="Gene3D" id="1.10.150.50">
    <property type="entry name" value="Transcription Factor, Ets-1"/>
    <property type="match status" value="3"/>
</dbReference>
<dbReference type="Pfam" id="PF07647">
    <property type="entry name" value="SAM_2"/>
    <property type="match status" value="1"/>
</dbReference>